<keyword evidence="7" id="KW-1185">Reference proteome</keyword>
<dbReference type="InterPro" id="IPR010652">
    <property type="entry name" value="DUF1232"/>
</dbReference>
<comment type="subcellular location">
    <subcellularLocation>
        <location evidence="1">Endomembrane system</location>
        <topology evidence="1">Multi-pass membrane protein</topology>
    </subcellularLocation>
</comment>
<dbReference type="Proteomes" id="UP000664795">
    <property type="component" value="Unassembled WGS sequence"/>
</dbReference>
<keyword evidence="2" id="KW-0812">Transmembrane</keyword>
<dbReference type="EMBL" id="JAFMYU010000020">
    <property type="protein sequence ID" value="MBO0933553.1"/>
    <property type="molecule type" value="Genomic_DNA"/>
</dbReference>
<dbReference type="Pfam" id="PF06803">
    <property type="entry name" value="DUF1232"/>
    <property type="match status" value="1"/>
</dbReference>
<sequence>MAKRSLIAQVLSSIFFGRSKAKAGKYARNGLSMLGLLKTALGKSNEMKGDDSIGFREQLMLLSRMIKAYVAGDYRAIPTKTLISMLATLVYFVSPIDFIPDVLPVLGFADDIALMVWLFNSLQDDIANFRDWERNQARATGKVIDIND</sequence>
<proteinExistence type="predicted"/>
<evidence type="ECO:0000256" key="4">
    <source>
        <dbReference type="ARBA" id="ARBA00023136"/>
    </source>
</evidence>
<name>A0A939G983_9BACT</name>
<keyword evidence="4" id="KW-0472">Membrane</keyword>
<protein>
    <submittedName>
        <fullName evidence="6">DUF1232 domain-containing protein</fullName>
    </submittedName>
</protein>
<accession>A0A939G983</accession>
<organism evidence="6 7">
    <name type="scientific">Fibrella aquatilis</name>
    <dbReference type="NCBI Taxonomy" id="2817059"/>
    <lineage>
        <taxon>Bacteria</taxon>
        <taxon>Pseudomonadati</taxon>
        <taxon>Bacteroidota</taxon>
        <taxon>Cytophagia</taxon>
        <taxon>Cytophagales</taxon>
        <taxon>Spirosomataceae</taxon>
        <taxon>Fibrella</taxon>
    </lineage>
</organism>
<dbReference type="GO" id="GO:0012505">
    <property type="term" value="C:endomembrane system"/>
    <property type="evidence" value="ECO:0007669"/>
    <property type="project" value="UniProtKB-SubCell"/>
</dbReference>
<gene>
    <name evidence="6" type="ORF">J2I48_21265</name>
</gene>
<keyword evidence="3" id="KW-1133">Transmembrane helix</keyword>
<evidence type="ECO:0000259" key="5">
    <source>
        <dbReference type="Pfam" id="PF06803"/>
    </source>
</evidence>
<evidence type="ECO:0000256" key="3">
    <source>
        <dbReference type="ARBA" id="ARBA00022989"/>
    </source>
</evidence>
<dbReference type="AlphaFoldDB" id="A0A939G983"/>
<reference evidence="6 7" key="1">
    <citation type="submission" date="2021-03" db="EMBL/GenBank/DDBJ databases">
        <title>Fibrella sp. HMF5036 genome sequencing and assembly.</title>
        <authorList>
            <person name="Kang H."/>
            <person name="Kim H."/>
            <person name="Bae S."/>
            <person name="Joh K."/>
        </authorList>
    </citation>
    <scope>NUCLEOTIDE SEQUENCE [LARGE SCALE GENOMIC DNA]</scope>
    <source>
        <strain evidence="6 7">HMF5036</strain>
    </source>
</reference>
<comment type="caution">
    <text evidence="6">The sequence shown here is derived from an EMBL/GenBank/DDBJ whole genome shotgun (WGS) entry which is preliminary data.</text>
</comment>
<dbReference type="RefSeq" id="WP_207337519.1">
    <property type="nucleotide sequence ID" value="NZ_JAFMYU010000020.1"/>
</dbReference>
<evidence type="ECO:0000256" key="1">
    <source>
        <dbReference type="ARBA" id="ARBA00004127"/>
    </source>
</evidence>
<evidence type="ECO:0000313" key="6">
    <source>
        <dbReference type="EMBL" id="MBO0933553.1"/>
    </source>
</evidence>
<evidence type="ECO:0000256" key="2">
    <source>
        <dbReference type="ARBA" id="ARBA00022692"/>
    </source>
</evidence>
<evidence type="ECO:0000313" key="7">
    <source>
        <dbReference type="Proteomes" id="UP000664795"/>
    </source>
</evidence>
<feature type="domain" description="DUF1232" evidence="5">
    <location>
        <begin position="82"/>
        <end position="117"/>
    </location>
</feature>